<evidence type="ECO:0000313" key="2">
    <source>
        <dbReference type="EMBL" id="CBG86947.1"/>
    </source>
</evidence>
<organism evidence="2 3">
    <name type="scientific">Citrobacter rodentium (strain ICC168)</name>
    <name type="common">Citrobacter freundii biotype 4280</name>
    <dbReference type="NCBI Taxonomy" id="637910"/>
    <lineage>
        <taxon>Bacteria</taxon>
        <taxon>Pseudomonadati</taxon>
        <taxon>Pseudomonadota</taxon>
        <taxon>Gammaproteobacteria</taxon>
        <taxon>Enterobacterales</taxon>
        <taxon>Enterobacteriaceae</taxon>
        <taxon>Citrobacter</taxon>
    </lineage>
</organism>
<sequence>MFVDGAFCLMALRLSGLGTENVFVDGGFCLMALRLSDLGTENVFVDGVFCLMALRLSGLRTVMFCRPDKTLASPSGNGEQAWGDSQTSERKR</sequence>
<evidence type="ECO:0000313" key="3">
    <source>
        <dbReference type="Proteomes" id="UP000001889"/>
    </source>
</evidence>
<keyword evidence="3" id="KW-1185">Reference proteome</keyword>
<evidence type="ECO:0000256" key="1">
    <source>
        <dbReference type="SAM" id="MobiDB-lite"/>
    </source>
</evidence>
<dbReference type="HOGENOM" id="CLU_2407956_0_0_6"/>
<dbReference type="STRING" id="637910.ROD_01671"/>
<dbReference type="Proteomes" id="UP000001889">
    <property type="component" value="Chromosome"/>
</dbReference>
<proteinExistence type="predicted"/>
<dbReference type="KEGG" id="cro:ROD_01671"/>
<reference evidence="2 3" key="1">
    <citation type="journal article" date="2010" name="J. Bacteriol.">
        <title>The Citrobacter rodentium genome sequence reveals convergent evolution with human pathogenic Escherichia coli.</title>
        <authorList>
            <person name="Petty N.K."/>
            <person name="Bulgin R."/>
            <person name="Crepin V.F."/>
            <person name="Cerdeno-Tarraga A.M."/>
            <person name="Schroeder G.N."/>
            <person name="Quail M.A."/>
            <person name="Lennard N."/>
            <person name="Corton C."/>
            <person name="Barron A."/>
            <person name="Clark L."/>
            <person name="Toribio A.L."/>
            <person name="Parkhill J."/>
            <person name="Dougan G."/>
            <person name="Frankel G."/>
            <person name="Thomson N.R."/>
        </authorList>
    </citation>
    <scope>NUCLEOTIDE SEQUENCE [LARGE SCALE GENOMIC DNA]</scope>
    <source>
        <strain evidence="2 3">ICC168</strain>
    </source>
</reference>
<accession>D2TI51</accession>
<name>D2TI51_CITRI</name>
<dbReference type="AlphaFoldDB" id="D2TI51"/>
<feature type="region of interest" description="Disordered" evidence="1">
    <location>
        <begin position="69"/>
        <end position="92"/>
    </location>
</feature>
<gene>
    <name evidence="2" type="ordered locus">ROD_01671</name>
</gene>
<protein>
    <submittedName>
        <fullName evidence="2">Uncharacterized protein</fullName>
    </submittedName>
</protein>
<dbReference type="EMBL" id="FN543502">
    <property type="protein sequence ID" value="CBG86947.1"/>
    <property type="molecule type" value="Genomic_DNA"/>
</dbReference>
<feature type="compositionally biased region" description="Polar residues" evidence="1">
    <location>
        <begin position="72"/>
        <end position="86"/>
    </location>
</feature>